<dbReference type="RefSeq" id="WP_133713136.1">
    <property type="nucleotide sequence ID" value="NZ_SOAG01000022.1"/>
</dbReference>
<reference evidence="2 3" key="1">
    <citation type="submission" date="2019-03" db="EMBL/GenBank/DDBJ databases">
        <title>Genomic Encyclopedia of Archaeal and Bacterial Type Strains, Phase II (KMG-II): from individual species to whole genera.</title>
        <authorList>
            <person name="Goeker M."/>
        </authorList>
    </citation>
    <scope>NUCLEOTIDE SEQUENCE [LARGE SCALE GENOMIC DNA]</scope>
    <source>
        <strain evidence="2 3">DSM 28213</strain>
    </source>
</reference>
<dbReference type="AlphaFoldDB" id="A0A4R7ER80"/>
<accession>A0A4R7ER80</accession>
<protein>
    <submittedName>
        <fullName evidence="2">Uncharacterized protein</fullName>
    </submittedName>
</protein>
<dbReference type="Proteomes" id="UP000295215">
    <property type="component" value="Unassembled WGS sequence"/>
</dbReference>
<gene>
    <name evidence="2" type="ORF">C8P70_1223</name>
</gene>
<sequence>MIIIGIIIWSLFAGFMIWAMFFPSQWFLKYTAKRANITINYAESLKNGILISERIDKTRFSSGRMIYLLDDGTLYSRYFNQSISIKGISGNLVWTSASGGLSFVLPDFKKGLKIEDAVAQCGVIPIKIEIDTLGYLRVTTENGEVIPCNPKYGKRISPFAKEESFTYGSTPVELVEKNKINYLLFGKDTVSERLLDARFAEIITRQGNRRNIFIEEEPFVEFQTSLTPASPRYLGRYTAEGKRWQRQLGNGKTTITQVYRYFLGGKQLIILGYNQQKKTCAVAIDIETGNIRWEKNLE</sequence>
<name>A0A4R7ER80_9FLAO</name>
<keyword evidence="1" id="KW-1133">Transmembrane helix</keyword>
<evidence type="ECO:0000256" key="1">
    <source>
        <dbReference type="SAM" id="Phobius"/>
    </source>
</evidence>
<keyword evidence="1" id="KW-0472">Membrane</keyword>
<comment type="caution">
    <text evidence="2">The sequence shown here is derived from an EMBL/GenBank/DDBJ whole genome shotgun (WGS) entry which is preliminary data.</text>
</comment>
<evidence type="ECO:0000313" key="3">
    <source>
        <dbReference type="Proteomes" id="UP000295215"/>
    </source>
</evidence>
<feature type="transmembrane region" description="Helical" evidence="1">
    <location>
        <begin position="6"/>
        <end position="28"/>
    </location>
</feature>
<proteinExistence type="predicted"/>
<dbReference type="EMBL" id="SOAG01000022">
    <property type="protein sequence ID" value="TDS55283.1"/>
    <property type="molecule type" value="Genomic_DNA"/>
</dbReference>
<keyword evidence="1" id="KW-0812">Transmembrane</keyword>
<evidence type="ECO:0000313" key="2">
    <source>
        <dbReference type="EMBL" id="TDS55283.1"/>
    </source>
</evidence>
<keyword evidence="3" id="KW-1185">Reference proteome</keyword>
<organism evidence="2 3">
    <name type="scientific">Myroides indicus</name>
    <dbReference type="NCBI Taxonomy" id="1323422"/>
    <lineage>
        <taxon>Bacteria</taxon>
        <taxon>Pseudomonadati</taxon>
        <taxon>Bacteroidota</taxon>
        <taxon>Flavobacteriia</taxon>
        <taxon>Flavobacteriales</taxon>
        <taxon>Flavobacteriaceae</taxon>
        <taxon>Myroides</taxon>
    </lineage>
</organism>